<keyword evidence="4" id="KW-1185">Reference proteome</keyword>
<gene>
    <name evidence="3" type="primary">Aste57867_3594</name>
    <name evidence="2" type="ORF">As57867_003583</name>
    <name evidence="3" type="ORF">ASTE57867_3594</name>
</gene>
<feature type="signal peptide" evidence="1">
    <location>
        <begin position="1"/>
        <end position="15"/>
    </location>
</feature>
<reference evidence="3 4" key="1">
    <citation type="submission" date="2019-03" db="EMBL/GenBank/DDBJ databases">
        <authorList>
            <person name="Gaulin E."/>
            <person name="Dumas B."/>
        </authorList>
    </citation>
    <scope>NUCLEOTIDE SEQUENCE [LARGE SCALE GENOMIC DNA]</scope>
    <source>
        <strain evidence="3">CBS 568.67</strain>
    </source>
</reference>
<evidence type="ECO:0000313" key="4">
    <source>
        <dbReference type="Proteomes" id="UP000332933"/>
    </source>
</evidence>
<reference evidence="2" key="2">
    <citation type="submission" date="2019-06" db="EMBL/GenBank/DDBJ databases">
        <title>Genomics analysis of Aphanomyces spp. identifies a new class of oomycete effector associated with host adaptation.</title>
        <authorList>
            <person name="Gaulin E."/>
        </authorList>
    </citation>
    <scope>NUCLEOTIDE SEQUENCE</scope>
    <source>
        <strain evidence="2">CBS 578.67</strain>
    </source>
</reference>
<dbReference type="GO" id="GO:0016788">
    <property type="term" value="F:hydrolase activity, acting on ester bonds"/>
    <property type="evidence" value="ECO:0007669"/>
    <property type="project" value="TreeGrafter"/>
</dbReference>
<dbReference type="EMBL" id="CAADRA010000644">
    <property type="protein sequence ID" value="VFT80755.1"/>
    <property type="molecule type" value="Genomic_DNA"/>
</dbReference>
<dbReference type="EMBL" id="VJMH01000644">
    <property type="protein sequence ID" value="KAF0715049.1"/>
    <property type="molecule type" value="Genomic_DNA"/>
</dbReference>
<accession>A0A485KBQ4</accession>
<dbReference type="AlphaFoldDB" id="A0A485KBQ4"/>
<protein>
    <submittedName>
        <fullName evidence="3">Aste57867_3594 protein</fullName>
    </submittedName>
</protein>
<evidence type="ECO:0000256" key="1">
    <source>
        <dbReference type="SAM" id="SignalP"/>
    </source>
</evidence>
<dbReference type="PANTHER" id="PTHR32440">
    <property type="entry name" value="PHOSPHATASE DCR2-RELATED-RELATED"/>
    <property type="match status" value="1"/>
</dbReference>
<evidence type="ECO:0000313" key="3">
    <source>
        <dbReference type="EMBL" id="VFT80755.1"/>
    </source>
</evidence>
<sequence length="131" mass="14607">MKIFAATLALTMVAALDKPKLVARTIDNDGLTYKILQIPDLHYSGEDTTTCYGPPPGIDCKESYMDVMMQKMIDDEKPDFVVFSGDQIETLARLQACLCVSSLVPNQFTMINRRTRRPVTLAKLSTTTRVS</sequence>
<dbReference type="GO" id="GO:0005737">
    <property type="term" value="C:cytoplasm"/>
    <property type="evidence" value="ECO:0007669"/>
    <property type="project" value="TreeGrafter"/>
</dbReference>
<dbReference type="OrthoDB" id="783096at2759"/>
<organism evidence="3 4">
    <name type="scientific">Aphanomyces stellatus</name>
    <dbReference type="NCBI Taxonomy" id="120398"/>
    <lineage>
        <taxon>Eukaryota</taxon>
        <taxon>Sar</taxon>
        <taxon>Stramenopiles</taxon>
        <taxon>Oomycota</taxon>
        <taxon>Saprolegniomycetes</taxon>
        <taxon>Saprolegniales</taxon>
        <taxon>Verrucalvaceae</taxon>
        <taxon>Aphanomyces</taxon>
    </lineage>
</organism>
<proteinExistence type="predicted"/>
<feature type="chain" id="PRO_5036115964" evidence="1">
    <location>
        <begin position="16"/>
        <end position="131"/>
    </location>
</feature>
<dbReference type="Proteomes" id="UP000332933">
    <property type="component" value="Unassembled WGS sequence"/>
</dbReference>
<dbReference type="InterPro" id="IPR029052">
    <property type="entry name" value="Metallo-depent_PP-like"/>
</dbReference>
<name>A0A485KBQ4_9STRA</name>
<keyword evidence="1" id="KW-0732">Signal</keyword>
<dbReference type="SUPFAM" id="SSF56300">
    <property type="entry name" value="Metallo-dependent phosphatases"/>
    <property type="match status" value="1"/>
</dbReference>
<dbReference type="PANTHER" id="PTHR32440:SF0">
    <property type="entry name" value="PHOSPHATASE DCR2-RELATED"/>
    <property type="match status" value="1"/>
</dbReference>
<evidence type="ECO:0000313" key="2">
    <source>
        <dbReference type="EMBL" id="KAF0715049.1"/>
    </source>
</evidence>